<evidence type="ECO:0000313" key="3">
    <source>
        <dbReference type="Proteomes" id="UP000193218"/>
    </source>
</evidence>
<reference evidence="2 3" key="1">
    <citation type="submission" date="2017-03" db="EMBL/GenBank/DDBJ databases">
        <title>Widespread Adenine N6-methylation of Active Genes in Fungi.</title>
        <authorList>
            <consortium name="DOE Joint Genome Institute"/>
            <person name="Mondo S.J."/>
            <person name="Dannebaum R.O."/>
            <person name="Kuo R.C."/>
            <person name="Louie K.B."/>
            <person name="Bewick A.J."/>
            <person name="Labutti K."/>
            <person name="Haridas S."/>
            <person name="Kuo A."/>
            <person name="Salamov A."/>
            <person name="Ahrendt S.R."/>
            <person name="Lau R."/>
            <person name="Bowen B.P."/>
            <person name="Lipzen A."/>
            <person name="Sullivan W."/>
            <person name="Andreopoulos W.B."/>
            <person name="Clum A."/>
            <person name="Lindquist E."/>
            <person name="Daum C."/>
            <person name="Northen T.R."/>
            <person name="Ramamoorthy G."/>
            <person name="Schmitz R.J."/>
            <person name="Gryganskyi A."/>
            <person name="Culley D."/>
            <person name="Magnuson J."/>
            <person name="James T.Y."/>
            <person name="O'Malley M.A."/>
            <person name="Stajich J.E."/>
            <person name="Spatafora J.W."/>
            <person name="Visel A."/>
            <person name="Grigoriev I.V."/>
        </authorList>
    </citation>
    <scope>NUCLEOTIDE SEQUENCE [LARGE SCALE GENOMIC DNA]</scope>
    <source>
        <strain evidence="2 3">NRRL Y-17943</strain>
    </source>
</reference>
<dbReference type="OrthoDB" id="10261348at2759"/>
<dbReference type="GO" id="GO:0071014">
    <property type="term" value="C:post-mRNA release spliceosomal complex"/>
    <property type="evidence" value="ECO:0007669"/>
    <property type="project" value="TreeGrafter"/>
</dbReference>
<dbReference type="AlphaFoldDB" id="A0A1Y1UU89"/>
<organism evidence="2 3">
    <name type="scientific">Kockovaella imperatae</name>
    <dbReference type="NCBI Taxonomy" id="4999"/>
    <lineage>
        <taxon>Eukaryota</taxon>
        <taxon>Fungi</taxon>
        <taxon>Dikarya</taxon>
        <taxon>Basidiomycota</taxon>
        <taxon>Agaricomycotina</taxon>
        <taxon>Tremellomycetes</taxon>
        <taxon>Tremellales</taxon>
        <taxon>Cuniculitremaceae</taxon>
        <taxon>Kockovaella</taxon>
    </lineage>
</organism>
<dbReference type="InterPro" id="IPR013169">
    <property type="entry name" value="mRNA_splic_Cwf18-like"/>
</dbReference>
<dbReference type="Pfam" id="PF08315">
    <property type="entry name" value="cwf18"/>
    <property type="match status" value="1"/>
</dbReference>
<dbReference type="GeneID" id="33560810"/>
<dbReference type="RefSeq" id="XP_021874803.1">
    <property type="nucleotide sequence ID" value="XM_022019001.1"/>
</dbReference>
<comment type="caution">
    <text evidence="2">The sequence shown here is derived from an EMBL/GenBank/DDBJ whole genome shotgun (WGS) entry which is preliminary data.</text>
</comment>
<accession>A0A1Y1UU89</accession>
<dbReference type="Proteomes" id="UP000193218">
    <property type="component" value="Unassembled WGS sequence"/>
</dbReference>
<sequence>METNLAVTQAERKERLIALRKRKLESEQGNGGPSHFAFKQRNFDPETRQSRKRDGPGDDTVEKAVEGLAEQIIKEDEEKRKEELDLFNIQPRRANWDLKRDMTNRMSKLERRTNEAIATIFRQRLQSMKKDNPGAEVDIVASMNAAEHERDAENAASSDDE</sequence>
<dbReference type="GO" id="GO:0005684">
    <property type="term" value="C:U2-type spliceosomal complex"/>
    <property type="evidence" value="ECO:0007669"/>
    <property type="project" value="TreeGrafter"/>
</dbReference>
<dbReference type="FunCoup" id="A0A1Y1UU89">
    <property type="interactions" value="312"/>
</dbReference>
<feature type="compositionally biased region" description="Basic and acidic residues" evidence="1">
    <location>
        <begin position="41"/>
        <end position="62"/>
    </location>
</feature>
<protein>
    <submittedName>
        <fullName evidence="2">Cwf18 pre-mRNA splicing factor-domain-containing protein</fullName>
    </submittedName>
</protein>
<dbReference type="InParanoid" id="A0A1Y1UU89"/>
<name>A0A1Y1UU89_9TREE</name>
<keyword evidence="3" id="KW-1185">Reference proteome</keyword>
<feature type="region of interest" description="Disordered" evidence="1">
    <location>
        <begin position="21"/>
        <end position="62"/>
    </location>
</feature>
<proteinExistence type="predicted"/>
<evidence type="ECO:0000313" key="2">
    <source>
        <dbReference type="EMBL" id="ORX41124.1"/>
    </source>
</evidence>
<dbReference type="PANTHER" id="PTHR31551">
    <property type="entry name" value="PRE-MRNA-SPLICING FACTOR CWF18"/>
    <property type="match status" value="1"/>
</dbReference>
<dbReference type="STRING" id="4999.A0A1Y1UU89"/>
<evidence type="ECO:0000256" key="1">
    <source>
        <dbReference type="SAM" id="MobiDB-lite"/>
    </source>
</evidence>
<gene>
    <name evidence="2" type="ORF">BD324DRAFT_678512</name>
</gene>
<dbReference type="PANTHER" id="PTHR31551:SF1">
    <property type="entry name" value="COILED-COIL DOMAIN-CONTAINING PROTEIN 12"/>
    <property type="match status" value="1"/>
</dbReference>
<dbReference type="EMBL" id="NBSH01000001">
    <property type="protein sequence ID" value="ORX41124.1"/>
    <property type="molecule type" value="Genomic_DNA"/>
</dbReference>